<dbReference type="EMBL" id="CM044702">
    <property type="protein sequence ID" value="KAI5675329.1"/>
    <property type="molecule type" value="Genomic_DNA"/>
</dbReference>
<comment type="caution">
    <text evidence="1">The sequence shown here is derived from an EMBL/GenBank/DDBJ whole genome shotgun (WGS) entry which is preliminary data.</text>
</comment>
<dbReference type="Proteomes" id="UP001060085">
    <property type="component" value="Linkage Group LG02"/>
</dbReference>
<organism evidence="1 2">
    <name type="scientific">Catharanthus roseus</name>
    <name type="common">Madagascar periwinkle</name>
    <name type="synonym">Vinca rosea</name>
    <dbReference type="NCBI Taxonomy" id="4058"/>
    <lineage>
        <taxon>Eukaryota</taxon>
        <taxon>Viridiplantae</taxon>
        <taxon>Streptophyta</taxon>
        <taxon>Embryophyta</taxon>
        <taxon>Tracheophyta</taxon>
        <taxon>Spermatophyta</taxon>
        <taxon>Magnoliopsida</taxon>
        <taxon>eudicotyledons</taxon>
        <taxon>Gunneridae</taxon>
        <taxon>Pentapetalae</taxon>
        <taxon>asterids</taxon>
        <taxon>lamiids</taxon>
        <taxon>Gentianales</taxon>
        <taxon>Apocynaceae</taxon>
        <taxon>Rauvolfioideae</taxon>
        <taxon>Vinceae</taxon>
        <taxon>Catharanthinae</taxon>
        <taxon>Catharanthus</taxon>
    </lineage>
</organism>
<sequence length="213" mass="24550">MNKLKLQELCQKRKWEFPWYATVKDGLDHLSHFTISLTITGLAFELSKYICQSSKNSKNVDAKIAFDHLNSDSPAINTAINNTLVLIFRTNKNSILLAIRVLLASHILDDQAHKIQLKTCLINHKCESIGLGHILTTLKQRSNSDRKKPVIVKIEAATQKPKRRRRAAVTGSRGKERKKMKRQRRSRGSRGEKKEIKTKSRMWCEYRGEEKNK</sequence>
<gene>
    <name evidence="1" type="ORF">M9H77_06279</name>
</gene>
<keyword evidence="2" id="KW-1185">Reference proteome</keyword>
<evidence type="ECO:0000313" key="1">
    <source>
        <dbReference type="EMBL" id="KAI5675329.1"/>
    </source>
</evidence>
<name>A0ACC0BRS5_CATRO</name>
<reference evidence="2" key="1">
    <citation type="journal article" date="2023" name="Nat. Plants">
        <title>Single-cell RNA sequencing provides a high-resolution roadmap for understanding the multicellular compartmentation of specialized metabolism.</title>
        <authorList>
            <person name="Sun S."/>
            <person name="Shen X."/>
            <person name="Li Y."/>
            <person name="Li Y."/>
            <person name="Wang S."/>
            <person name="Li R."/>
            <person name="Zhang H."/>
            <person name="Shen G."/>
            <person name="Guo B."/>
            <person name="Wei J."/>
            <person name="Xu J."/>
            <person name="St-Pierre B."/>
            <person name="Chen S."/>
            <person name="Sun C."/>
        </authorList>
    </citation>
    <scope>NUCLEOTIDE SEQUENCE [LARGE SCALE GENOMIC DNA]</scope>
</reference>
<proteinExistence type="predicted"/>
<protein>
    <submittedName>
        <fullName evidence="1">Uncharacterized protein</fullName>
    </submittedName>
</protein>
<accession>A0ACC0BRS5</accession>
<evidence type="ECO:0000313" key="2">
    <source>
        <dbReference type="Proteomes" id="UP001060085"/>
    </source>
</evidence>